<dbReference type="SUPFAM" id="SSF46785">
    <property type="entry name" value="Winged helix' DNA-binding domain"/>
    <property type="match status" value="1"/>
</dbReference>
<evidence type="ECO:0000256" key="4">
    <source>
        <dbReference type="ARBA" id="ARBA00023163"/>
    </source>
</evidence>
<dbReference type="InterPro" id="IPR050950">
    <property type="entry name" value="HTH-type_LysR_regulators"/>
</dbReference>
<dbReference type="Pfam" id="PF00126">
    <property type="entry name" value="HTH_1"/>
    <property type="match status" value="1"/>
</dbReference>
<dbReference type="GO" id="GO:0003700">
    <property type="term" value="F:DNA-binding transcription factor activity"/>
    <property type="evidence" value="ECO:0007669"/>
    <property type="project" value="InterPro"/>
</dbReference>
<name>A0AA90GZM6_9ACTN</name>
<keyword evidence="2" id="KW-0805">Transcription regulation</keyword>
<dbReference type="InterPro" id="IPR000847">
    <property type="entry name" value="LysR_HTH_N"/>
</dbReference>
<dbReference type="SUPFAM" id="SSF53850">
    <property type="entry name" value="Periplasmic binding protein-like II"/>
    <property type="match status" value="1"/>
</dbReference>
<gene>
    <name evidence="6" type="ORF">POF50_018130</name>
</gene>
<dbReference type="InterPro" id="IPR036390">
    <property type="entry name" value="WH_DNA-bd_sf"/>
</dbReference>
<proteinExistence type="inferred from homology"/>
<evidence type="ECO:0000256" key="1">
    <source>
        <dbReference type="ARBA" id="ARBA00009437"/>
    </source>
</evidence>
<dbReference type="PANTHER" id="PTHR30419">
    <property type="entry name" value="HTH-TYPE TRANSCRIPTIONAL REGULATOR YBHD"/>
    <property type="match status" value="1"/>
</dbReference>
<dbReference type="GO" id="GO:0005829">
    <property type="term" value="C:cytosol"/>
    <property type="evidence" value="ECO:0007669"/>
    <property type="project" value="TreeGrafter"/>
</dbReference>
<keyword evidence="3" id="KW-0238">DNA-binding</keyword>
<accession>A0AA90GZM6</accession>
<sequence>MELEPRRLVVLHTVERAGGIAAAARLLGITPSAVSQAVRRLEREAGVALLDRTGGRADLTATGRALAERGGRIAAELALAAQDLTAGTEAGGPVVIGAVLAVLTTFVARVIPSLTERHPALRPCLREVSNADGLRALHRGELDVLLATADHDHRPDAPPGYALKVLMRNEYSVGVPTVWGHVPCTAAELASVPWIGAPRGHARAHAYDRLAAEHGLPVAPLAHEAANWSAVVAMTAAGLGAVVLPRSVASRTPGLTMTPVAVPGAFETLVLHRAVGDTTPPAVAVVLARLAEGAIDAAEEMSRTGMLDREPIVTARLH</sequence>
<organism evidence="6">
    <name type="scientific">Streptantibioticus silvisoli</name>
    <dbReference type="NCBI Taxonomy" id="2705255"/>
    <lineage>
        <taxon>Bacteria</taxon>
        <taxon>Bacillati</taxon>
        <taxon>Actinomycetota</taxon>
        <taxon>Actinomycetes</taxon>
        <taxon>Kitasatosporales</taxon>
        <taxon>Streptomycetaceae</taxon>
        <taxon>Streptantibioticus</taxon>
    </lineage>
</organism>
<comment type="caution">
    <text evidence="6">The sequence shown here is derived from an EMBL/GenBank/DDBJ whole genome shotgun (WGS) entry which is preliminary data.</text>
</comment>
<comment type="similarity">
    <text evidence="1">Belongs to the LysR transcriptional regulatory family.</text>
</comment>
<keyword evidence="4" id="KW-0804">Transcription</keyword>
<dbReference type="Gene3D" id="1.10.10.10">
    <property type="entry name" value="Winged helix-like DNA-binding domain superfamily/Winged helix DNA-binding domain"/>
    <property type="match status" value="1"/>
</dbReference>
<dbReference type="InterPro" id="IPR036388">
    <property type="entry name" value="WH-like_DNA-bd_sf"/>
</dbReference>
<evidence type="ECO:0000313" key="6">
    <source>
        <dbReference type="EMBL" id="MDI5971238.1"/>
    </source>
</evidence>
<evidence type="ECO:0000256" key="2">
    <source>
        <dbReference type="ARBA" id="ARBA00023015"/>
    </source>
</evidence>
<dbReference type="EMBL" id="JABXJJ020000021">
    <property type="protein sequence ID" value="MDI5971238.1"/>
    <property type="molecule type" value="Genomic_DNA"/>
</dbReference>
<dbReference type="RefSeq" id="WP_271318778.1">
    <property type="nucleotide sequence ID" value="NZ_JABXJJ020000021.1"/>
</dbReference>
<feature type="domain" description="HTH lysR-type" evidence="5">
    <location>
        <begin position="1"/>
        <end position="60"/>
    </location>
</feature>
<dbReference type="Pfam" id="PF03466">
    <property type="entry name" value="LysR_substrate"/>
    <property type="match status" value="1"/>
</dbReference>
<dbReference type="GO" id="GO:0003677">
    <property type="term" value="F:DNA binding"/>
    <property type="evidence" value="ECO:0007669"/>
    <property type="project" value="UniProtKB-KW"/>
</dbReference>
<dbReference type="InterPro" id="IPR005119">
    <property type="entry name" value="LysR_subst-bd"/>
</dbReference>
<dbReference type="AlphaFoldDB" id="A0AA90GZM6"/>
<evidence type="ECO:0000259" key="5">
    <source>
        <dbReference type="PROSITE" id="PS50931"/>
    </source>
</evidence>
<protein>
    <submittedName>
        <fullName evidence="6">LysR family transcriptional regulator</fullName>
    </submittedName>
</protein>
<evidence type="ECO:0000256" key="3">
    <source>
        <dbReference type="ARBA" id="ARBA00023125"/>
    </source>
</evidence>
<dbReference type="PROSITE" id="PS50931">
    <property type="entry name" value="HTH_LYSR"/>
    <property type="match status" value="1"/>
</dbReference>
<reference evidence="6" key="1">
    <citation type="submission" date="2023-05" db="EMBL/GenBank/DDBJ databases">
        <title>Streptantibioticus silvisoli sp. nov., acidotolerant actinomycetes 1 from pine litter.</title>
        <authorList>
            <person name="Swiecimska M."/>
            <person name="Golinska P."/>
            <person name="Sangal V."/>
            <person name="Wachnowicz B."/>
            <person name="Goodfellow M."/>
        </authorList>
    </citation>
    <scope>NUCLEOTIDE SEQUENCE</scope>
    <source>
        <strain evidence="6">SL13</strain>
    </source>
</reference>
<dbReference type="Gene3D" id="3.40.190.290">
    <property type="match status" value="1"/>
</dbReference>
<dbReference type="PANTHER" id="PTHR30419:SF8">
    <property type="entry name" value="NITROGEN ASSIMILATION TRANSCRIPTIONAL ACTIVATOR-RELATED"/>
    <property type="match status" value="1"/>
</dbReference>